<evidence type="ECO:0000256" key="2">
    <source>
        <dbReference type="ARBA" id="ARBA00022723"/>
    </source>
</evidence>
<evidence type="ECO:0000259" key="5">
    <source>
        <dbReference type="Pfam" id="PF03171"/>
    </source>
</evidence>
<organism evidence="7 8">
    <name type="scientific">Buddleja alternifolia</name>
    <dbReference type="NCBI Taxonomy" id="168488"/>
    <lineage>
        <taxon>Eukaryota</taxon>
        <taxon>Viridiplantae</taxon>
        <taxon>Streptophyta</taxon>
        <taxon>Embryophyta</taxon>
        <taxon>Tracheophyta</taxon>
        <taxon>Spermatophyta</taxon>
        <taxon>Magnoliopsida</taxon>
        <taxon>eudicotyledons</taxon>
        <taxon>Gunneridae</taxon>
        <taxon>Pentapetalae</taxon>
        <taxon>asterids</taxon>
        <taxon>lamiids</taxon>
        <taxon>Lamiales</taxon>
        <taxon>Scrophulariaceae</taxon>
        <taxon>Buddlejeae</taxon>
        <taxon>Buddleja</taxon>
    </lineage>
</organism>
<comment type="caution">
    <text evidence="7">The sequence shown here is derived from an EMBL/GenBank/DDBJ whole genome shotgun (WGS) entry which is preliminary data.</text>
</comment>
<keyword evidence="2" id="KW-0479">Metal-binding</keyword>
<proteinExistence type="inferred from homology"/>
<evidence type="ECO:0000313" key="7">
    <source>
        <dbReference type="EMBL" id="KAG8370392.1"/>
    </source>
</evidence>
<keyword evidence="8" id="KW-1185">Reference proteome</keyword>
<evidence type="ECO:0000259" key="6">
    <source>
        <dbReference type="Pfam" id="PF14226"/>
    </source>
</evidence>
<dbReference type="InterPro" id="IPR026992">
    <property type="entry name" value="DIOX_N"/>
</dbReference>
<keyword evidence="4" id="KW-0408">Iron</keyword>
<dbReference type="Pfam" id="PF03171">
    <property type="entry name" value="2OG-FeII_Oxy"/>
    <property type="match status" value="1"/>
</dbReference>
<feature type="domain" description="Isopenicillin N synthase-like Fe(2+) 2OG dioxygenase" evidence="5">
    <location>
        <begin position="210"/>
        <end position="246"/>
    </location>
</feature>
<evidence type="ECO:0008006" key="9">
    <source>
        <dbReference type="Google" id="ProtNLM"/>
    </source>
</evidence>
<dbReference type="Proteomes" id="UP000826271">
    <property type="component" value="Unassembled WGS sequence"/>
</dbReference>
<dbReference type="PANTHER" id="PTHR10209:SF429">
    <property type="entry name" value="1-AMINOCYCLOPROPANE-1-CARBOXYLATE OXIDASE HOMOLOG 1-LIKE"/>
    <property type="match status" value="1"/>
</dbReference>
<reference evidence="7" key="1">
    <citation type="submission" date="2019-10" db="EMBL/GenBank/DDBJ databases">
        <authorList>
            <person name="Zhang R."/>
            <person name="Pan Y."/>
            <person name="Wang J."/>
            <person name="Ma R."/>
            <person name="Yu S."/>
        </authorList>
    </citation>
    <scope>NUCLEOTIDE SEQUENCE</scope>
    <source>
        <strain evidence="7">LA-IB0</strain>
        <tissue evidence="7">Leaf</tissue>
    </source>
</reference>
<evidence type="ECO:0000256" key="1">
    <source>
        <dbReference type="ARBA" id="ARBA00008056"/>
    </source>
</evidence>
<feature type="domain" description="Non-haem dioxygenase N-terminal" evidence="6">
    <location>
        <begin position="53"/>
        <end position="153"/>
    </location>
</feature>
<name>A0AAV6WPP0_9LAMI</name>
<sequence length="328" mass="37337">MERIEKLKAFDETKAGVKGLTDSGLMKIPDIFVRPSEEIAAEEFTHNRTQIQVPVIDLTDVQKPDRRKQIVEEVRIASETWGFFQVVNHGIPQTVLDGMIEGVRQFHEQDVEEKMKYYSRDIKKMVRFSCNYDLFESKTANWRDTLSISIADQIDPQELPASCRVSSVEYSKHVKILGNNLLGLLSEALGLETDHLENMECSKGHSFHGHYYPACPEPELAIGTTKHSDLGFLTILLQNQIISSLQLVSNGKFKSCEHRVIASRIGPRISVACFFRGPVKEAKIYGPIEELISEENPAIYREVSINEYAMKFLTTGLDNYRALDYYKV</sequence>
<dbReference type="PANTHER" id="PTHR10209">
    <property type="entry name" value="OXIDOREDUCTASE, 2OG-FE II OXYGENASE FAMILY PROTEIN"/>
    <property type="match status" value="1"/>
</dbReference>
<evidence type="ECO:0000313" key="8">
    <source>
        <dbReference type="Proteomes" id="UP000826271"/>
    </source>
</evidence>
<dbReference type="InterPro" id="IPR027443">
    <property type="entry name" value="IPNS-like_sf"/>
</dbReference>
<dbReference type="SUPFAM" id="SSF51197">
    <property type="entry name" value="Clavaminate synthase-like"/>
    <property type="match status" value="1"/>
</dbReference>
<dbReference type="InterPro" id="IPR044861">
    <property type="entry name" value="IPNS-like_FE2OG_OXY"/>
</dbReference>
<gene>
    <name evidence="7" type="ORF">BUALT_Bualt14G0112200</name>
</gene>
<dbReference type="GO" id="GO:0016706">
    <property type="term" value="F:2-oxoglutarate-dependent dioxygenase activity"/>
    <property type="evidence" value="ECO:0007669"/>
    <property type="project" value="UniProtKB-ARBA"/>
</dbReference>
<dbReference type="Pfam" id="PF14226">
    <property type="entry name" value="DIOX_N"/>
    <property type="match status" value="1"/>
</dbReference>
<comment type="similarity">
    <text evidence="1">Belongs to the iron/ascorbate-dependent oxidoreductase family.</text>
</comment>
<dbReference type="Gene3D" id="2.60.120.330">
    <property type="entry name" value="B-lactam Antibiotic, Isopenicillin N Synthase, Chain"/>
    <property type="match status" value="1"/>
</dbReference>
<accession>A0AAV6WPP0</accession>
<protein>
    <recommendedName>
        <fullName evidence="9">Deacetoxyvindoline 4-hydroxylase</fullName>
    </recommendedName>
</protein>
<dbReference type="GO" id="GO:0046872">
    <property type="term" value="F:metal ion binding"/>
    <property type="evidence" value="ECO:0007669"/>
    <property type="project" value="UniProtKB-KW"/>
</dbReference>
<dbReference type="EMBL" id="WHWC01000014">
    <property type="protein sequence ID" value="KAG8370392.1"/>
    <property type="molecule type" value="Genomic_DNA"/>
</dbReference>
<keyword evidence="3" id="KW-0560">Oxidoreductase</keyword>
<dbReference type="AlphaFoldDB" id="A0AAV6WPP0"/>
<evidence type="ECO:0000256" key="3">
    <source>
        <dbReference type="ARBA" id="ARBA00023002"/>
    </source>
</evidence>
<evidence type="ECO:0000256" key="4">
    <source>
        <dbReference type="ARBA" id="ARBA00023004"/>
    </source>
</evidence>